<dbReference type="Pfam" id="PF00005">
    <property type="entry name" value="ABC_tran"/>
    <property type="match status" value="1"/>
</dbReference>
<dbReference type="GO" id="GO:0022857">
    <property type="term" value="F:transmembrane transporter activity"/>
    <property type="evidence" value="ECO:0007669"/>
    <property type="project" value="TreeGrafter"/>
</dbReference>
<dbReference type="PANTHER" id="PTHR24220:SF612">
    <property type="entry name" value="FE(3+) IONS IMPORT ATP-BINDING PROTEIN FBPC"/>
    <property type="match status" value="1"/>
</dbReference>
<evidence type="ECO:0000259" key="5">
    <source>
        <dbReference type="PROSITE" id="PS50893"/>
    </source>
</evidence>
<dbReference type="PANTHER" id="PTHR24220">
    <property type="entry name" value="IMPORT ATP-BINDING PROTEIN"/>
    <property type="match status" value="1"/>
</dbReference>
<dbReference type="InterPro" id="IPR015856">
    <property type="entry name" value="ABC_transpr_CbiO/EcfA_su"/>
</dbReference>
<dbReference type="EMBL" id="WSES01000004">
    <property type="protein sequence ID" value="MVW61123.1"/>
    <property type="molecule type" value="Genomic_DNA"/>
</dbReference>
<keyword evidence="3" id="KW-0547">Nucleotide-binding</keyword>
<evidence type="ECO:0000256" key="3">
    <source>
        <dbReference type="ARBA" id="ARBA00022741"/>
    </source>
</evidence>
<dbReference type="AlphaFoldDB" id="A0A7X3G073"/>
<evidence type="ECO:0000256" key="4">
    <source>
        <dbReference type="ARBA" id="ARBA00022840"/>
    </source>
</evidence>
<organism evidence="6 7">
    <name type="scientific">Massilia cellulosiltytica</name>
    <dbReference type="NCBI Taxonomy" id="2683234"/>
    <lineage>
        <taxon>Bacteria</taxon>
        <taxon>Pseudomonadati</taxon>
        <taxon>Pseudomonadota</taxon>
        <taxon>Betaproteobacteria</taxon>
        <taxon>Burkholderiales</taxon>
        <taxon>Oxalobacteraceae</taxon>
        <taxon>Telluria group</taxon>
        <taxon>Massilia</taxon>
    </lineage>
</organism>
<name>A0A7X3G073_9BURK</name>
<dbReference type="PROSITE" id="PS50893">
    <property type="entry name" value="ABC_TRANSPORTER_2"/>
    <property type="match status" value="1"/>
</dbReference>
<dbReference type="GO" id="GO:0005524">
    <property type="term" value="F:ATP binding"/>
    <property type="evidence" value="ECO:0007669"/>
    <property type="project" value="UniProtKB-KW"/>
</dbReference>
<dbReference type="InterPro" id="IPR003593">
    <property type="entry name" value="AAA+_ATPase"/>
</dbReference>
<dbReference type="GO" id="GO:0005886">
    <property type="term" value="C:plasma membrane"/>
    <property type="evidence" value="ECO:0007669"/>
    <property type="project" value="TreeGrafter"/>
</dbReference>
<keyword evidence="2" id="KW-0472">Membrane</keyword>
<dbReference type="InterPro" id="IPR015854">
    <property type="entry name" value="ABC_transpr_LolD-like"/>
</dbReference>
<dbReference type="SUPFAM" id="SSF52540">
    <property type="entry name" value="P-loop containing nucleoside triphosphate hydrolases"/>
    <property type="match status" value="1"/>
</dbReference>
<dbReference type="InterPro" id="IPR027417">
    <property type="entry name" value="P-loop_NTPase"/>
</dbReference>
<accession>A0A7X3G073</accession>
<evidence type="ECO:0000256" key="1">
    <source>
        <dbReference type="ARBA" id="ARBA00022448"/>
    </source>
</evidence>
<dbReference type="RefSeq" id="WP_082577129.1">
    <property type="nucleotide sequence ID" value="NZ_WSES01000004.1"/>
</dbReference>
<dbReference type="Gene3D" id="3.40.50.300">
    <property type="entry name" value="P-loop containing nucleotide triphosphate hydrolases"/>
    <property type="match status" value="1"/>
</dbReference>
<keyword evidence="2" id="KW-1003">Cell membrane</keyword>
<dbReference type="CDD" id="cd03225">
    <property type="entry name" value="ABC_cobalt_CbiO_domain1"/>
    <property type="match status" value="1"/>
</dbReference>
<proteinExistence type="predicted"/>
<evidence type="ECO:0000313" key="6">
    <source>
        <dbReference type="EMBL" id="MVW61123.1"/>
    </source>
</evidence>
<dbReference type="GO" id="GO:0016887">
    <property type="term" value="F:ATP hydrolysis activity"/>
    <property type="evidence" value="ECO:0007669"/>
    <property type="project" value="InterPro"/>
</dbReference>
<keyword evidence="1" id="KW-0813">Transport</keyword>
<evidence type="ECO:0000313" key="7">
    <source>
        <dbReference type="Proteomes" id="UP000443353"/>
    </source>
</evidence>
<keyword evidence="4 6" id="KW-0067">ATP-binding</keyword>
<protein>
    <submittedName>
        <fullName evidence="6">ATP-binding cassette domain-containing protein</fullName>
    </submittedName>
</protein>
<evidence type="ECO:0000256" key="2">
    <source>
        <dbReference type="ARBA" id="ARBA00022475"/>
    </source>
</evidence>
<reference evidence="6 7" key="1">
    <citation type="submission" date="2019-12" db="EMBL/GenBank/DDBJ databases">
        <authorList>
            <person name="Li C."/>
            <person name="Zhao J."/>
        </authorList>
    </citation>
    <scope>NUCLEOTIDE SEQUENCE [LARGE SCALE GENOMIC DNA]</scope>
    <source>
        <strain evidence="6 7">NEAU-DD11</strain>
    </source>
</reference>
<gene>
    <name evidence="6" type="ORF">GPY61_14415</name>
</gene>
<comment type="caution">
    <text evidence="6">The sequence shown here is derived from an EMBL/GenBank/DDBJ whole genome shotgun (WGS) entry which is preliminary data.</text>
</comment>
<feature type="domain" description="ABC transporter" evidence="5">
    <location>
        <begin position="34"/>
        <end position="247"/>
    </location>
</feature>
<keyword evidence="7" id="KW-1185">Reference proteome</keyword>
<sequence length="247" mass="27350">MSIGIHSQISAAVYENEGESQRVKRRDERRKALLGVRGLRKRHGDRLLFDIDRLEIATHSAYVLTGMNGAGKSTLLRVLGGLERAEIDSLRFAGEDVLRVHPYPRALRRAIVYVHQHPILFSTSVADNIGYGLVVRGEKPETVRPVVAEAMAWAGVAHLRDTDPTRLSGGEKQRVALARAKVLEPRLLLLDEPTANLDGAAREQVIALIPTMIEAGSSVIIACHDRDLINLPGVQRLKLRDGHLEHR</sequence>
<dbReference type="Proteomes" id="UP000443353">
    <property type="component" value="Unassembled WGS sequence"/>
</dbReference>
<dbReference type="SMART" id="SM00382">
    <property type="entry name" value="AAA"/>
    <property type="match status" value="1"/>
</dbReference>
<dbReference type="InterPro" id="IPR003439">
    <property type="entry name" value="ABC_transporter-like_ATP-bd"/>
</dbReference>